<dbReference type="PANTHER" id="PTHR47706:SF10">
    <property type="entry name" value="NMRA-LIKE DOMAIN-CONTAINING PROTEIN"/>
    <property type="match status" value="1"/>
</dbReference>
<dbReference type="InterPro" id="IPR051609">
    <property type="entry name" value="NmrA/Isoflavone_reductase-like"/>
</dbReference>
<evidence type="ECO:0000256" key="2">
    <source>
        <dbReference type="ARBA" id="ARBA00023002"/>
    </source>
</evidence>
<dbReference type="Gene3D" id="3.40.50.720">
    <property type="entry name" value="NAD(P)-binding Rossmann-like Domain"/>
    <property type="match status" value="1"/>
</dbReference>
<evidence type="ECO:0000313" key="4">
    <source>
        <dbReference type="EMBL" id="KAF2249165.1"/>
    </source>
</evidence>
<proteinExistence type="predicted"/>
<dbReference type="RefSeq" id="XP_033684169.1">
    <property type="nucleotide sequence ID" value="XM_033821952.1"/>
</dbReference>
<evidence type="ECO:0000256" key="1">
    <source>
        <dbReference type="ARBA" id="ARBA00022857"/>
    </source>
</evidence>
<feature type="domain" description="NmrA-like" evidence="3">
    <location>
        <begin position="62"/>
        <end position="230"/>
    </location>
</feature>
<keyword evidence="5" id="KW-1185">Reference proteome</keyword>
<keyword evidence="2" id="KW-0560">Oxidoreductase</keyword>
<protein>
    <recommendedName>
        <fullName evidence="3">NmrA-like domain-containing protein</fullName>
    </recommendedName>
</protein>
<dbReference type="OrthoDB" id="9984533at2759"/>
<accession>A0A6A6IF08</accession>
<gene>
    <name evidence="4" type="ORF">BU26DRAFT_313266</name>
</gene>
<name>A0A6A6IF08_9PLEO</name>
<dbReference type="PANTHER" id="PTHR47706">
    <property type="entry name" value="NMRA-LIKE FAMILY PROTEIN"/>
    <property type="match status" value="1"/>
</dbReference>
<dbReference type="AlphaFoldDB" id="A0A6A6IF08"/>
<dbReference type="SUPFAM" id="SSF51735">
    <property type="entry name" value="NAD(P)-binding Rossmann-fold domains"/>
    <property type="match status" value="1"/>
</dbReference>
<dbReference type="InterPro" id="IPR008030">
    <property type="entry name" value="NmrA-like"/>
</dbReference>
<organism evidence="4 5">
    <name type="scientific">Trematosphaeria pertusa</name>
    <dbReference type="NCBI Taxonomy" id="390896"/>
    <lineage>
        <taxon>Eukaryota</taxon>
        <taxon>Fungi</taxon>
        <taxon>Dikarya</taxon>
        <taxon>Ascomycota</taxon>
        <taxon>Pezizomycotina</taxon>
        <taxon>Dothideomycetes</taxon>
        <taxon>Pleosporomycetidae</taxon>
        <taxon>Pleosporales</taxon>
        <taxon>Massarineae</taxon>
        <taxon>Trematosphaeriaceae</taxon>
        <taxon>Trematosphaeria</taxon>
    </lineage>
</organism>
<dbReference type="InterPro" id="IPR036291">
    <property type="entry name" value="NAD(P)-bd_dom_sf"/>
</dbReference>
<dbReference type="Gene3D" id="3.90.25.10">
    <property type="entry name" value="UDP-galactose 4-epimerase, domain 1"/>
    <property type="match status" value="1"/>
</dbReference>
<dbReference type="Pfam" id="PF05368">
    <property type="entry name" value="NmrA"/>
    <property type="match status" value="1"/>
</dbReference>
<reference evidence="4" key="1">
    <citation type="journal article" date="2020" name="Stud. Mycol.">
        <title>101 Dothideomycetes genomes: a test case for predicting lifestyles and emergence of pathogens.</title>
        <authorList>
            <person name="Haridas S."/>
            <person name="Albert R."/>
            <person name="Binder M."/>
            <person name="Bloem J."/>
            <person name="Labutti K."/>
            <person name="Salamov A."/>
            <person name="Andreopoulos B."/>
            <person name="Baker S."/>
            <person name="Barry K."/>
            <person name="Bills G."/>
            <person name="Bluhm B."/>
            <person name="Cannon C."/>
            <person name="Castanera R."/>
            <person name="Culley D."/>
            <person name="Daum C."/>
            <person name="Ezra D."/>
            <person name="Gonzalez J."/>
            <person name="Henrissat B."/>
            <person name="Kuo A."/>
            <person name="Liang C."/>
            <person name="Lipzen A."/>
            <person name="Lutzoni F."/>
            <person name="Magnuson J."/>
            <person name="Mondo S."/>
            <person name="Nolan M."/>
            <person name="Ohm R."/>
            <person name="Pangilinan J."/>
            <person name="Park H.-J."/>
            <person name="Ramirez L."/>
            <person name="Alfaro M."/>
            <person name="Sun H."/>
            <person name="Tritt A."/>
            <person name="Yoshinaga Y."/>
            <person name="Zwiers L.-H."/>
            <person name="Turgeon B."/>
            <person name="Goodwin S."/>
            <person name="Spatafora J."/>
            <person name="Crous P."/>
            <person name="Grigoriev I."/>
        </authorList>
    </citation>
    <scope>NUCLEOTIDE SEQUENCE</scope>
    <source>
        <strain evidence="4">CBS 122368</strain>
    </source>
</reference>
<sequence>MKKVLLVGNRDISRTIISALTSKFEDNRCPYQVSVLTYPSQEPYLPPHVSTGNVRHKTSDFTPASLAREFAGQELVISTIAGCNYHLQATIIDAAIAAGVRRFIPHEFGYDTLNEKVQARSSKGTDRAKVIEYLRHAHKTNTSFEWVAVAVGCVLDTMLLTGDLGFDMEWQSGTIPGSGEEVFPATSLKRVGTVVESIIQHWDAVKNQFVYAASLLTSGNEIAAALERMSSSKWSVGYSDVDDCVREGESRIDRGFPDSGMFLLERSVLYDERLGATDPFRYRSVNELLGLKPEEVDSVARTAYHEFRHRGKPACGCSS</sequence>
<dbReference type="Proteomes" id="UP000800094">
    <property type="component" value="Unassembled WGS sequence"/>
</dbReference>
<dbReference type="EMBL" id="ML987195">
    <property type="protein sequence ID" value="KAF2249165.1"/>
    <property type="molecule type" value="Genomic_DNA"/>
</dbReference>
<dbReference type="GO" id="GO:0016491">
    <property type="term" value="F:oxidoreductase activity"/>
    <property type="evidence" value="ECO:0007669"/>
    <property type="project" value="UniProtKB-KW"/>
</dbReference>
<evidence type="ECO:0000313" key="5">
    <source>
        <dbReference type="Proteomes" id="UP000800094"/>
    </source>
</evidence>
<evidence type="ECO:0000259" key="3">
    <source>
        <dbReference type="Pfam" id="PF05368"/>
    </source>
</evidence>
<dbReference type="GeneID" id="54575282"/>
<keyword evidence="1" id="KW-0521">NADP</keyword>